<name>A0A510JZW0_9FUSO</name>
<evidence type="ECO:0000313" key="2">
    <source>
        <dbReference type="Proteomes" id="UP000422644"/>
    </source>
</evidence>
<reference evidence="1 2" key="1">
    <citation type="submission" date="2019-07" db="EMBL/GenBank/DDBJ databases">
        <title>Complete Genome Sequence of Leptotrichia trevisanii Strain JMUB3870.</title>
        <authorList>
            <person name="Watanabe S."/>
            <person name="Cui L."/>
        </authorList>
    </citation>
    <scope>NUCLEOTIDE SEQUENCE [LARGE SCALE GENOMIC DNA]</scope>
    <source>
        <strain evidence="1 2">JMUB3870</strain>
    </source>
</reference>
<gene>
    <name evidence="1" type="ORF">JMUB3870_0101</name>
</gene>
<dbReference type="Proteomes" id="UP000422644">
    <property type="component" value="Chromosome"/>
</dbReference>
<organism evidence="1 2">
    <name type="scientific">Leptotrichia trevisanii</name>
    <dbReference type="NCBI Taxonomy" id="109328"/>
    <lineage>
        <taxon>Bacteria</taxon>
        <taxon>Fusobacteriati</taxon>
        <taxon>Fusobacteriota</taxon>
        <taxon>Fusobacteriia</taxon>
        <taxon>Fusobacteriales</taxon>
        <taxon>Leptotrichiaceae</taxon>
        <taxon>Leptotrichia</taxon>
    </lineage>
</organism>
<dbReference type="AlphaFoldDB" id="A0A510JZW0"/>
<dbReference type="OrthoDB" id="6859157at2"/>
<keyword evidence="2" id="KW-1185">Reference proteome</keyword>
<protein>
    <submittedName>
        <fullName evidence="1">Uncharacterized protein</fullName>
    </submittedName>
</protein>
<dbReference type="RefSeq" id="WP_026749561.1">
    <property type="nucleotide sequence ID" value="NZ_AP019831.1"/>
</dbReference>
<evidence type="ECO:0000313" key="1">
    <source>
        <dbReference type="EMBL" id="BBM44011.1"/>
    </source>
</evidence>
<accession>A0A510JZW0</accession>
<dbReference type="EMBL" id="AP019831">
    <property type="protein sequence ID" value="BBM44011.1"/>
    <property type="molecule type" value="Genomic_DNA"/>
</dbReference>
<proteinExistence type="predicted"/>
<sequence length="992" mass="116951">MTEYHNKMQQIKNFFTIFSPLINGIITTSVSLAILGPYMASKHQIYSDIILEMTALSGTNKSGEIFNFWLSMLLGILTIIISVYLKKEKLRNILNQKINDSETFNFPEIRIIFIPIILFFFITQKILNFYLFIGILYLFFYNFIPKKIKKYKLLLLMFCIYFFVIVLKVILGILIPQYEIISQKNIYLIIIAFFSLFFYFLKRKKFKDLNKIILLLQIPIPVILLIYLSNKYLINNTEIYKLSYPKQYIVLILLLTIVLTIMNFFHYQNYIKQNKKSSLVMLSTIIIIFIIHHHVTPMYYHSGDFWHWGEEVMPWQELINKHLSLYSDYSGTSGLYGLVLGFFQNLIFHGVSFSYLPSLVVTNIFWVSLYGILCYLLLGGNFSFVIALLTFLPEYNRINVFIILVLLLSNHNLIIKRIQWLQLYILISIISVFYYPLNGVAGILGALPFSIIQIYLIYKEKLYLKILKNKLFWILNILLIYPIILVIKYGIKLIKMIILLSSQTKLADGITAYGQSIPPSWFMVFISNPNLRNTFWYIFIFLIMISIILTFLYFFFLYMLKKGKILNKFKKPEFFILTFFLIAVPINYTFTTIRIDSVGLFGRTTATMMVAITFGLLVFLYKYGHKILNKNIKIILLSFCITLVLLLQDRPPTGPDIRNLVTPLTLGEEIKNIKKIYELNDVIYIDGKKEGINKLGKGFISKEKFEYLKTYKEVKEKLVKSNEYIWPLWDRELVSIFNSNIPVKIDSPYLTKSLQSSKENLASMKEKPILITNLLNYQSYYTYRWIIDNGYIMYQHNNIDFWIRPDRYQEIFGNIEEAKNNMLNIFPSQEIAKIPYSLGNSINSLNKIFNKEKNLNLDKMNIEYNQINKIDKNTFQVNNNLNSFFTINLSENINGKEFDFIYLELSSNKSNNELKDKKIQLSWSTNKYPFNENRSIKFDYGNGKFLIPVGIHPAWLNLSINKIRFDFKNFENKIDFKIKKIKFLKLNLDRNY</sequence>